<name>A0A2W5N548_9BACT</name>
<dbReference type="EMBL" id="QFQB01000012">
    <property type="protein sequence ID" value="PZQ47469.1"/>
    <property type="molecule type" value="Genomic_DNA"/>
</dbReference>
<feature type="region of interest" description="Disordered" evidence="1">
    <location>
        <begin position="116"/>
        <end position="136"/>
    </location>
</feature>
<accession>A0A2W5N548</accession>
<evidence type="ECO:0008006" key="4">
    <source>
        <dbReference type="Google" id="ProtNLM"/>
    </source>
</evidence>
<proteinExistence type="predicted"/>
<comment type="caution">
    <text evidence="2">The sequence shown here is derived from an EMBL/GenBank/DDBJ whole genome shotgun (WGS) entry which is preliminary data.</text>
</comment>
<protein>
    <recommendedName>
        <fullName evidence="4">Cell division protein FtsL</fullName>
    </recommendedName>
</protein>
<evidence type="ECO:0000313" key="3">
    <source>
        <dbReference type="Proteomes" id="UP000249417"/>
    </source>
</evidence>
<organism evidence="2 3">
    <name type="scientific">Micavibrio aeruginosavorus</name>
    <dbReference type="NCBI Taxonomy" id="349221"/>
    <lineage>
        <taxon>Bacteria</taxon>
        <taxon>Pseudomonadati</taxon>
        <taxon>Bdellovibrionota</taxon>
        <taxon>Bdellovibrionia</taxon>
        <taxon>Bdellovibrionales</taxon>
        <taxon>Pseudobdellovibrionaceae</taxon>
        <taxon>Micavibrio</taxon>
    </lineage>
</organism>
<dbReference type="AlphaFoldDB" id="A0A2W5N548"/>
<dbReference type="Proteomes" id="UP000249417">
    <property type="component" value="Unassembled WGS sequence"/>
</dbReference>
<gene>
    <name evidence="2" type="ORF">DI551_03275</name>
</gene>
<reference evidence="2 3" key="1">
    <citation type="submission" date="2017-08" db="EMBL/GenBank/DDBJ databases">
        <title>Infants hospitalized years apart are colonized by the same room-sourced microbial strains.</title>
        <authorList>
            <person name="Brooks B."/>
            <person name="Olm M.R."/>
            <person name="Firek B.A."/>
            <person name="Baker R."/>
            <person name="Thomas B.C."/>
            <person name="Morowitz M.J."/>
            <person name="Banfield J.F."/>
        </authorList>
    </citation>
    <scope>NUCLEOTIDE SEQUENCE [LARGE SCALE GENOMIC DNA]</scope>
    <source>
        <strain evidence="2">S2_005_002_R2_29</strain>
    </source>
</reference>
<sequence>MRILRISNILSLALATFFGVLLFWTSQSVQIKEDALSDIRGKLSHEDEAVRVLSVEWDYLNRPQRLEKLAAEQLGMQSPSGKEVVKNINDIPVPANDEGPDIFEDEGYVQPVVLKPAEPSGAKPAPIAQPVKKETLSTVPADKQNFYQLLDKLNGQGGVQ</sequence>
<evidence type="ECO:0000256" key="1">
    <source>
        <dbReference type="SAM" id="MobiDB-lite"/>
    </source>
</evidence>
<evidence type="ECO:0000313" key="2">
    <source>
        <dbReference type="EMBL" id="PZQ47469.1"/>
    </source>
</evidence>